<dbReference type="Proteomes" id="UP000006729">
    <property type="component" value="Chromosome 15"/>
</dbReference>
<proteinExistence type="predicted"/>
<gene>
    <name evidence="1" type="ORF">POPTR_015G051101v4</name>
</gene>
<dbReference type="EMBL" id="CM009304">
    <property type="protein sequence ID" value="KAI9381083.1"/>
    <property type="molecule type" value="Genomic_DNA"/>
</dbReference>
<sequence>MWMDHDEFMPLVKKVWDQNSGGCPMYQLCCKLRKLKQELKLFNMAHFSNISDRVKDAKNEMDKVQQALHTAHENPILCMRERDAVHKYASTVRAEESFFKQKARIQWLSLGDQNTSYFHKSVNGRQNRNKLLSLTTEDGEVVEGHEAVKSEVIAYFHRVLGVDQK</sequence>
<organism evidence="1 2">
    <name type="scientific">Populus trichocarpa</name>
    <name type="common">Western balsam poplar</name>
    <name type="synonym">Populus balsamifera subsp. trichocarpa</name>
    <dbReference type="NCBI Taxonomy" id="3694"/>
    <lineage>
        <taxon>Eukaryota</taxon>
        <taxon>Viridiplantae</taxon>
        <taxon>Streptophyta</taxon>
        <taxon>Embryophyta</taxon>
        <taxon>Tracheophyta</taxon>
        <taxon>Spermatophyta</taxon>
        <taxon>Magnoliopsida</taxon>
        <taxon>eudicotyledons</taxon>
        <taxon>Gunneridae</taxon>
        <taxon>Pentapetalae</taxon>
        <taxon>rosids</taxon>
        <taxon>fabids</taxon>
        <taxon>Malpighiales</taxon>
        <taxon>Salicaceae</taxon>
        <taxon>Saliceae</taxon>
        <taxon>Populus</taxon>
    </lineage>
</organism>
<evidence type="ECO:0000313" key="2">
    <source>
        <dbReference type="Proteomes" id="UP000006729"/>
    </source>
</evidence>
<protein>
    <submittedName>
        <fullName evidence="1">Uncharacterized protein</fullName>
    </submittedName>
</protein>
<reference evidence="1 2" key="1">
    <citation type="journal article" date="2006" name="Science">
        <title>The genome of black cottonwood, Populus trichocarpa (Torr. &amp; Gray).</title>
        <authorList>
            <person name="Tuskan G.A."/>
            <person name="Difazio S."/>
            <person name="Jansson S."/>
            <person name="Bohlmann J."/>
            <person name="Grigoriev I."/>
            <person name="Hellsten U."/>
            <person name="Putnam N."/>
            <person name="Ralph S."/>
            <person name="Rombauts S."/>
            <person name="Salamov A."/>
            <person name="Schein J."/>
            <person name="Sterck L."/>
            <person name="Aerts A."/>
            <person name="Bhalerao R.R."/>
            <person name="Bhalerao R.P."/>
            <person name="Blaudez D."/>
            <person name="Boerjan W."/>
            <person name="Brun A."/>
            <person name="Brunner A."/>
            <person name="Busov V."/>
            <person name="Campbell M."/>
            <person name="Carlson J."/>
            <person name="Chalot M."/>
            <person name="Chapman J."/>
            <person name="Chen G.L."/>
            <person name="Cooper D."/>
            <person name="Coutinho P.M."/>
            <person name="Couturier J."/>
            <person name="Covert S."/>
            <person name="Cronk Q."/>
            <person name="Cunningham R."/>
            <person name="Davis J."/>
            <person name="Degroeve S."/>
            <person name="Dejardin A."/>
            <person name="Depamphilis C."/>
            <person name="Detter J."/>
            <person name="Dirks B."/>
            <person name="Dubchak I."/>
            <person name="Duplessis S."/>
            <person name="Ehlting J."/>
            <person name="Ellis B."/>
            <person name="Gendler K."/>
            <person name="Goodstein D."/>
            <person name="Gribskov M."/>
            <person name="Grimwood J."/>
            <person name="Groover A."/>
            <person name="Gunter L."/>
            <person name="Hamberger B."/>
            <person name="Heinze B."/>
            <person name="Helariutta Y."/>
            <person name="Henrissat B."/>
            <person name="Holligan D."/>
            <person name="Holt R."/>
            <person name="Huang W."/>
            <person name="Islam-Faridi N."/>
            <person name="Jones S."/>
            <person name="Jones-Rhoades M."/>
            <person name="Jorgensen R."/>
            <person name="Joshi C."/>
            <person name="Kangasjarvi J."/>
            <person name="Karlsson J."/>
            <person name="Kelleher C."/>
            <person name="Kirkpatrick R."/>
            <person name="Kirst M."/>
            <person name="Kohler A."/>
            <person name="Kalluri U."/>
            <person name="Larimer F."/>
            <person name="Leebens-Mack J."/>
            <person name="Leple J.C."/>
            <person name="Locascio P."/>
            <person name="Lou Y."/>
            <person name="Lucas S."/>
            <person name="Martin F."/>
            <person name="Montanini B."/>
            <person name="Napoli C."/>
            <person name="Nelson D.R."/>
            <person name="Nelson C."/>
            <person name="Nieminen K."/>
            <person name="Nilsson O."/>
            <person name="Pereda V."/>
            <person name="Peter G."/>
            <person name="Philippe R."/>
            <person name="Pilate G."/>
            <person name="Poliakov A."/>
            <person name="Razumovskaya J."/>
            <person name="Richardson P."/>
            <person name="Rinaldi C."/>
            <person name="Ritland K."/>
            <person name="Rouze P."/>
            <person name="Ryaboy D."/>
            <person name="Schmutz J."/>
            <person name="Schrader J."/>
            <person name="Segerman B."/>
            <person name="Shin H."/>
            <person name="Siddiqui A."/>
            <person name="Sterky F."/>
            <person name="Terry A."/>
            <person name="Tsai C.J."/>
            <person name="Uberbacher E."/>
            <person name="Unneberg P."/>
            <person name="Vahala J."/>
            <person name="Wall K."/>
            <person name="Wessler S."/>
            <person name="Yang G."/>
            <person name="Yin T."/>
            <person name="Douglas C."/>
            <person name="Marra M."/>
            <person name="Sandberg G."/>
            <person name="Van de Peer Y."/>
            <person name="Rokhsar D."/>
        </authorList>
    </citation>
    <scope>NUCLEOTIDE SEQUENCE [LARGE SCALE GENOMIC DNA]</scope>
    <source>
        <strain evidence="2">cv. Nisqually</strain>
    </source>
</reference>
<comment type="caution">
    <text evidence="1">The sequence shown here is derived from an EMBL/GenBank/DDBJ whole genome shotgun (WGS) entry which is preliminary data.</text>
</comment>
<evidence type="ECO:0000313" key="1">
    <source>
        <dbReference type="EMBL" id="KAI9381083.1"/>
    </source>
</evidence>
<keyword evidence="2" id="KW-1185">Reference proteome</keyword>
<accession>A0ACC0RVA6</accession>
<name>A0ACC0RVA6_POPTR</name>